<evidence type="ECO:0000256" key="9">
    <source>
        <dbReference type="ARBA" id="ARBA00043049"/>
    </source>
</evidence>
<keyword evidence="12" id="KW-1185">Reference proteome</keyword>
<dbReference type="Pfam" id="PF00849">
    <property type="entry name" value="PseudoU_synth_2"/>
    <property type="match status" value="1"/>
</dbReference>
<evidence type="ECO:0000256" key="8">
    <source>
        <dbReference type="ARBA" id="ARBA00041975"/>
    </source>
</evidence>
<dbReference type="PANTHER" id="PTHR21600">
    <property type="entry name" value="MITOCHONDRIAL RNA PSEUDOURIDINE SYNTHASE"/>
    <property type="match status" value="1"/>
</dbReference>
<keyword evidence="2 11" id="KW-0413">Isomerase</keyword>
<dbReference type="GO" id="GO:0008033">
    <property type="term" value="P:tRNA processing"/>
    <property type="evidence" value="ECO:0007669"/>
    <property type="project" value="UniProtKB-KW"/>
</dbReference>
<dbReference type="EC" id="5.4.99.26" evidence="5"/>
<name>A0AAW4L0J0_9BACT</name>
<evidence type="ECO:0000313" key="12">
    <source>
        <dbReference type="Proteomes" id="UP000811899"/>
    </source>
</evidence>
<evidence type="ECO:0000256" key="3">
    <source>
        <dbReference type="ARBA" id="ARBA00036607"/>
    </source>
</evidence>
<dbReference type="CDD" id="cd02563">
    <property type="entry name" value="PseudoU_synth_TruC"/>
    <property type="match status" value="1"/>
</dbReference>
<comment type="function">
    <text evidence="4">Responsible for synthesis of pseudouridine from uracil-65 in transfer RNAs.</text>
</comment>
<evidence type="ECO:0000256" key="5">
    <source>
        <dbReference type="ARBA" id="ARBA00038943"/>
    </source>
</evidence>
<comment type="catalytic activity">
    <reaction evidence="3">
        <text>uridine(65) in tRNA = pseudouridine(65) in tRNA</text>
        <dbReference type="Rhea" id="RHEA:42536"/>
        <dbReference type="Rhea" id="RHEA-COMP:10103"/>
        <dbReference type="Rhea" id="RHEA-COMP:10104"/>
        <dbReference type="ChEBI" id="CHEBI:65314"/>
        <dbReference type="ChEBI" id="CHEBI:65315"/>
        <dbReference type="EC" id="5.4.99.26"/>
    </reaction>
</comment>
<gene>
    <name evidence="11" type="primary">truC</name>
    <name evidence="11" type="ORF">KI809_03285</name>
</gene>
<accession>A0AAW4L0J0</accession>
<sequence>MDECLEVLYQDDYLVAVNKPSGLLVHRSPIDRHETRFALQTVRNQTGRRVYPVHRLDKPTSGVLLFAFSPEIARSLVECFAAGEVKKSYLAVVRGYAPDEGTIDYPLVEDQDKHDHIFTGIEKEAQAAVTVFRCLARIELQSSVGRYATSRYSLVSAAPRTGRRHQLRRHFKHIFHPIIGDTRYGEGRHNRFFREEFGVHRLLLHAAELMFPHPITGAPVALIAPLDHEFRTLMERLGWLAAVPLEWRDPARPPHV</sequence>
<dbReference type="InterPro" id="IPR006224">
    <property type="entry name" value="PsdUridine_synth_RluA-like_CS"/>
</dbReference>
<dbReference type="EMBL" id="JAHCVJ010000001">
    <property type="protein sequence ID" value="MBT0663315.1"/>
    <property type="molecule type" value="Genomic_DNA"/>
</dbReference>
<dbReference type="Proteomes" id="UP000811899">
    <property type="component" value="Unassembled WGS sequence"/>
</dbReference>
<dbReference type="SUPFAM" id="SSF55120">
    <property type="entry name" value="Pseudouridine synthase"/>
    <property type="match status" value="1"/>
</dbReference>
<evidence type="ECO:0000259" key="10">
    <source>
        <dbReference type="Pfam" id="PF00849"/>
    </source>
</evidence>
<dbReference type="Gene3D" id="3.30.2350.10">
    <property type="entry name" value="Pseudouridine synthase"/>
    <property type="match status" value="1"/>
</dbReference>
<dbReference type="InterPro" id="IPR006145">
    <property type="entry name" value="PsdUridine_synth_RsuA/RluA"/>
</dbReference>
<organism evidence="11 12">
    <name type="scientific">Geoanaerobacter pelophilus</name>
    <dbReference type="NCBI Taxonomy" id="60036"/>
    <lineage>
        <taxon>Bacteria</taxon>
        <taxon>Pseudomonadati</taxon>
        <taxon>Thermodesulfobacteriota</taxon>
        <taxon>Desulfuromonadia</taxon>
        <taxon>Geobacterales</taxon>
        <taxon>Geobacteraceae</taxon>
        <taxon>Geoanaerobacter</taxon>
    </lineage>
</organism>
<evidence type="ECO:0000256" key="7">
    <source>
        <dbReference type="ARBA" id="ARBA00041803"/>
    </source>
</evidence>
<evidence type="ECO:0000256" key="2">
    <source>
        <dbReference type="ARBA" id="ARBA00023235"/>
    </source>
</evidence>
<dbReference type="NCBIfam" id="NF008321">
    <property type="entry name" value="PRK11112.1"/>
    <property type="match status" value="1"/>
</dbReference>
<dbReference type="GO" id="GO:0000455">
    <property type="term" value="P:enzyme-directed rRNA pseudouridine synthesis"/>
    <property type="evidence" value="ECO:0007669"/>
    <property type="project" value="TreeGrafter"/>
</dbReference>
<evidence type="ECO:0000256" key="4">
    <source>
        <dbReference type="ARBA" id="ARBA00037670"/>
    </source>
</evidence>
<dbReference type="GO" id="GO:0160149">
    <property type="term" value="F:tRNA pseudouridine(65) synthase activity"/>
    <property type="evidence" value="ECO:0007669"/>
    <property type="project" value="UniProtKB-EC"/>
</dbReference>
<feature type="domain" description="Pseudouridine synthase RsuA/RluA-like" evidence="10">
    <location>
        <begin position="14"/>
        <end position="173"/>
    </location>
</feature>
<evidence type="ECO:0000256" key="1">
    <source>
        <dbReference type="ARBA" id="ARBA00022694"/>
    </source>
</evidence>
<dbReference type="GO" id="GO:0003723">
    <property type="term" value="F:RNA binding"/>
    <property type="evidence" value="ECO:0007669"/>
    <property type="project" value="InterPro"/>
</dbReference>
<evidence type="ECO:0000313" key="11">
    <source>
        <dbReference type="EMBL" id="MBT0663315.1"/>
    </source>
</evidence>
<protein>
    <recommendedName>
        <fullName evidence="6">tRNA pseudouridine synthase C</fullName>
        <ecNumber evidence="5">5.4.99.26</ecNumber>
    </recommendedName>
    <alternativeName>
        <fullName evidence="8">tRNA pseudouridine(65) synthase</fullName>
    </alternativeName>
    <alternativeName>
        <fullName evidence="9">tRNA pseudouridylate synthase C</fullName>
    </alternativeName>
    <alternativeName>
        <fullName evidence="7">tRNA-uridine isomerase C</fullName>
    </alternativeName>
</protein>
<dbReference type="InterPro" id="IPR020103">
    <property type="entry name" value="PsdUridine_synth_cat_dom_sf"/>
</dbReference>
<dbReference type="InterPro" id="IPR050188">
    <property type="entry name" value="RluA_PseudoU_synthase"/>
</dbReference>
<dbReference type="AlphaFoldDB" id="A0AAW4L0J0"/>
<keyword evidence="1" id="KW-0819">tRNA processing</keyword>
<dbReference type="PROSITE" id="PS01129">
    <property type="entry name" value="PSI_RLU"/>
    <property type="match status" value="1"/>
</dbReference>
<evidence type="ECO:0000256" key="6">
    <source>
        <dbReference type="ARBA" id="ARBA00040675"/>
    </source>
</evidence>
<proteinExistence type="predicted"/>
<reference evidence="11 12" key="1">
    <citation type="submission" date="2021-05" db="EMBL/GenBank/DDBJ databases">
        <title>The draft genome of Geobacter pelophilus DSM 12255.</title>
        <authorList>
            <person name="Xu Z."/>
            <person name="Masuda Y."/>
            <person name="Itoh H."/>
            <person name="Senoo K."/>
        </authorList>
    </citation>
    <scope>NUCLEOTIDE SEQUENCE [LARGE SCALE GENOMIC DNA]</scope>
    <source>
        <strain evidence="11 12">DSM 12255</strain>
    </source>
</reference>
<comment type="caution">
    <text evidence="11">The sequence shown here is derived from an EMBL/GenBank/DDBJ whole genome shotgun (WGS) entry which is preliminary data.</text>
</comment>
<dbReference type="PANTHER" id="PTHR21600:SF56">
    <property type="entry name" value="TRNA PSEUDOURIDINE SYNTHASE C"/>
    <property type="match status" value="1"/>
</dbReference>